<dbReference type="EC" id="3.1.2.12" evidence="3"/>
<dbReference type="GO" id="GO:0052689">
    <property type="term" value="F:carboxylic ester hydrolase activity"/>
    <property type="evidence" value="ECO:0007669"/>
    <property type="project" value="UniProtKB-KW"/>
</dbReference>
<dbReference type="GO" id="GO:0005829">
    <property type="term" value="C:cytosol"/>
    <property type="evidence" value="ECO:0007669"/>
    <property type="project" value="TreeGrafter"/>
</dbReference>
<name>A0AAX6RU84_HETGA</name>
<accession>A0AAX6RU84</accession>
<evidence type="ECO:0000256" key="3">
    <source>
        <dbReference type="ARBA" id="ARBA00012479"/>
    </source>
</evidence>
<evidence type="ECO:0000256" key="5">
    <source>
        <dbReference type="ARBA" id="ARBA00022487"/>
    </source>
</evidence>
<dbReference type="RefSeq" id="XP_021100187.1">
    <property type="nucleotide sequence ID" value="XM_021244528.1"/>
</dbReference>
<comment type="function">
    <text evidence="1">Serine hydrolase involved in the detoxification of formaldehyde.</text>
</comment>
<dbReference type="GO" id="GO:0046294">
    <property type="term" value="P:formaldehyde catabolic process"/>
    <property type="evidence" value="ECO:0007669"/>
    <property type="project" value="InterPro"/>
</dbReference>
<dbReference type="InterPro" id="IPR014186">
    <property type="entry name" value="S-formylglutathione_hydrol"/>
</dbReference>
<organism evidence="8 9">
    <name type="scientific">Heterocephalus glaber</name>
    <name type="common">Naked mole rat</name>
    <dbReference type="NCBI Taxonomy" id="10181"/>
    <lineage>
        <taxon>Eukaryota</taxon>
        <taxon>Metazoa</taxon>
        <taxon>Chordata</taxon>
        <taxon>Craniata</taxon>
        <taxon>Vertebrata</taxon>
        <taxon>Euteleostomi</taxon>
        <taxon>Mammalia</taxon>
        <taxon>Eutheria</taxon>
        <taxon>Euarchontoglires</taxon>
        <taxon>Glires</taxon>
        <taxon>Rodentia</taxon>
        <taxon>Hystricomorpha</taxon>
        <taxon>Bathyergidae</taxon>
        <taxon>Heterocephalus</taxon>
    </lineage>
</organism>
<dbReference type="GO" id="GO:0018738">
    <property type="term" value="F:S-formylglutathione hydrolase activity"/>
    <property type="evidence" value="ECO:0007669"/>
    <property type="project" value="UniProtKB-EC"/>
</dbReference>
<dbReference type="SUPFAM" id="SSF53474">
    <property type="entry name" value="alpha/beta-Hydrolases"/>
    <property type="match status" value="1"/>
</dbReference>
<keyword evidence="8" id="KW-1185">Reference proteome</keyword>
<keyword evidence="5" id="KW-0719">Serine esterase</keyword>
<keyword evidence="6" id="KW-0378">Hydrolase</keyword>
<evidence type="ECO:0000256" key="1">
    <source>
        <dbReference type="ARBA" id="ARBA00002608"/>
    </source>
</evidence>
<dbReference type="PANTHER" id="PTHR10061:SF0">
    <property type="entry name" value="S-FORMYLGLUTATHIONE HYDROLASE"/>
    <property type="match status" value="1"/>
</dbReference>
<dbReference type="Pfam" id="PF00756">
    <property type="entry name" value="Esterase"/>
    <property type="match status" value="1"/>
</dbReference>
<dbReference type="PANTHER" id="PTHR10061">
    <property type="entry name" value="S-FORMYLGLUTATHIONE HYDROLASE"/>
    <property type="match status" value="1"/>
</dbReference>
<reference evidence="9" key="1">
    <citation type="submission" date="2025-08" db="UniProtKB">
        <authorList>
            <consortium name="RefSeq"/>
        </authorList>
    </citation>
    <scope>IDENTIFICATION</scope>
</reference>
<evidence type="ECO:0000256" key="2">
    <source>
        <dbReference type="ARBA" id="ARBA00005622"/>
    </source>
</evidence>
<gene>
    <name evidence="9" type="primary">LOC110345802</name>
</gene>
<dbReference type="AlphaFoldDB" id="A0AAX6RU84"/>
<dbReference type="GeneID" id="110345802"/>
<sequence length="273" mass="29893">MQDIAVAVGRFTQRRRMALKRISSNKCFGGLQEVFEHETLELKCKMKFAVYLPPKAETGKCPALYWLSGLTSTEQTFTSKSGYHQAAPEHSLVNTAADTGPRGCHIKGEDGSWHFGTRAGFYVNASEDPWRTDYRMYSYVTEELPQLIHANFPVDPQRMSIFGHSMEGHDRDHSGTHPLPCLFPHDILATLGINHQYMRLSTALSSLSAALQGGLSCWVGGNPAHLLGVGLASNRSPAQDCAGAAALFRPHGALQSSQGIAELAAVLGREQRR</sequence>
<dbReference type="InterPro" id="IPR000801">
    <property type="entry name" value="Esterase-like"/>
</dbReference>
<evidence type="ECO:0000256" key="4">
    <source>
        <dbReference type="ARBA" id="ARBA00016774"/>
    </source>
</evidence>
<evidence type="ECO:0000313" key="9">
    <source>
        <dbReference type="RefSeq" id="XP_021100187.1"/>
    </source>
</evidence>
<protein>
    <recommendedName>
        <fullName evidence="4">S-formylglutathione hydrolase</fullName>
        <ecNumber evidence="3">3.1.2.12</ecNumber>
    </recommendedName>
    <alternativeName>
        <fullName evidence="7">Esterase D</fullName>
    </alternativeName>
</protein>
<comment type="similarity">
    <text evidence="2">Belongs to the esterase D family.</text>
</comment>
<evidence type="ECO:0000313" key="8">
    <source>
        <dbReference type="Proteomes" id="UP000694906"/>
    </source>
</evidence>
<dbReference type="InterPro" id="IPR029058">
    <property type="entry name" value="AB_hydrolase_fold"/>
</dbReference>
<dbReference type="Gene3D" id="3.40.50.1820">
    <property type="entry name" value="alpha/beta hydrolase"/>
    <property type="match status" value="1"/>
</dbReference>
<evidence type="ECO:0000256" key="6">
    <source>
        <dbReference type="ARBA" id="ARBA00022801"/>
    </source>
</evidence>
<evidence type="ECO:0000256" key="7">
    <source>
        <dbReference type="ARBA" id="ARBA00032082"/>
    </source>
</evidence>
<dbReference type="Proteomes" id="UP000694906">
    <property type="component" value="Unplaced"/>
</dbReference>
<proteinExistence type="inferred from homology"/>